<feature type="region of interest" description="Disordered" evidence="11">
    <location>
        <begin position="397"/>
        <end position="459"/>
    </location>
</feature>
<evidence type="ECO:0000256" key="1">
    <source>
        <dbReference type="ARBA" id="ARBA00000707"/>
    </source>
</evidence>
<dbReference type="GO" id="GO:0016579">
    <property type="term" value="P:protein deubiquitination"/>
    <property type="evidence" value="ECO:0007669"/>
    <property type="project" value="InterPro"/>
</dbReference>
<dbReference type="Pfam" id="PF19718">
    <property type="entry name" value="USP47_C"/>
    <property type="match status" value="1"/>
</dbReference>
<keyword evidence="6" id="KW-0378">Hydrolase</keyword>
<dbReference type="InterPro" id="IPR018200">
    <property type="entry name" value="USP_CS"/>
</dbReference>
<dbReference type="GO" id="GO:0005829">
    <property type="term" value="C:cytosol"/>
    <property type="evidence" value="ECO:0007669"/>
    <property type="project" value="TreeGrafter"/>
</dbReference>
<evidence type="ECO:0000256" key="2">
    <source>
        <dbReference type="ARBA" id="ARBA00009085"/>
    </source>
</evidence>
<keyword evidence="7" id="KW-0788">Thiol protease</keyword>
<evidence type="ECO:0000256" key="8">
    <source>
        <dbReference type="ARBA" id="ARBA00026136"/>
    </source>
</evidence>
<keyword evidence="14" id="KW-1185">Reference proteome</keyword>
<keyword evidence="4" id="KW-0645">Protease</keyword>
<keyword evidence="5" id="KW-0833">Ubl conjugation pathway</keyword>
<dbReference type="PROSITE" id="PS00973">
    <property type="entry name" value="USP_2"/>
    <property type="match status" value="1"/>
</dbReference>
<evidence type="ECO:0000313" key="14">
    <source>
        <dbReference type="Proteomes" id="UP001159042"/>
    </source>
</evidence>
<dbReference type="CDD" id="cd02659">
    <property type="entry name" value="peptidase_C19C"/>
    <property type="match status" value="1"/>
</dbReference>
<dbReference type="SUPFAM" id="SSF54001">
    <property type="entry name" value="Cysteine proteinases"/>
    <property type="match status" value="1"/>
</dbReference>
<evidence type="ECO:0000256" key="6">
    <source>
        <dbReference type="ARBA" id="ARBA00022801"/>
    </source>
</evidence>
<dbReference type="Gene3D" id="3.90.70.10">
    <property type="entry name" value="Cysteine proteinases"/>
    <property type="match status" value="1"/>
</dbReference>
<protein>
    <recommendedName>
        <fullName evidence="8">Ubiquitin carboxyl-terminal hydrolase 47</fullName>
        <ecNumber evidence="3">3.4.19.12</ecNumber>
    </recommendedName>
    <alternativeName>
        <fullName evidence="9">Ubiquitin thioesterase 47</fullName>
    </alternativeName>
    <alternativeName>
        <fullName evidence="10">Ubiquitin-specific-processing protease 47</fullName>
    </alternativeName>
</protein>
<comment type="similarity">
    <text evidence="2">Belongs to the peptidase C19 family.</text>
</comment>
<dbReference type="EMBL" id="JANEYG010000016">
    <property type="protein sequence ID" value="KAJ8919880.1"/>
    <property type="molecule type" value="Genomic_DNA"/>
</dbReference>
<feature type="compositionally biased region" description="Polar residues" evidence="11">
    <location>
        <begin position="844"/>
        <end position="859"/>
    </location>
</feature>
<feature type="region of interest" description="Disordered" evidence="11">
    <location>
        <begin position="839"/>
        <end position="916"/>
    </location>
</feature>
<organism evidence="13 14">
    <name type="scientific">Exocentrus adspersus</name>
    <dbReference type="NCBI Taxonomy" id="1586481"/>
    <lineage>
        <taxon>Eukaryota</taxon>
        <taxon>Metazoa</taxon>
        <taxon>Ecdysozoa</taxon>
        <taxon>Arthropoda</taxon>
        <taxon>Hexapoda</taxon>
        <taxon>Insecta</taxon>
        <taxon>Pterygota</taxon>
        <taxon>Neoptera</taxon>
        <taxon>Endopterygota</taxon>
        <taxon>Coleoptera</taxon>
        <taxon>Polyphaga</taxon>
        <taxon>Cucujiformia</taxon>
        <taxon>Chrysomeloidea</taxon>
        <taxon>Cerambycidae</taxon>
        <taxon>Lamiinae</taxon>
        <taxon>Acanthocinini</taxon>
        <taxon>Exocentrus</taxon>
    </lineage>
</organism>
<gene>
    <name evidence="13" type="ORF">NQ315_006409</name>
</gene>
<dbReference type="Proteomes" id="UP001159042">
    <property type="component" value="Unassembled WGS sequence"/>
</dbReference>
<sequence>MVCLYDEGSSRVTVRDTIHQSVKKQSQIVLTPSKSIDNIFKEVSKDFEYNADEIELVLQKKDGTMYVLNEYKGKTVAEAEISWTPSERLHIIISQLKNKTMSLYVHDAAEDDLLLGASASPTTGETPSGTYYERMSEFETNYPTSSCAQARPAVVESTNYVGLVNQAMTCYLNSLLQALFMTPEFRNALYNWEFDGINETRSIPFQLQKLFLNLQTSSKSAVETTDLTTSFGWQGSDAWHQHDIQELCRVMFDALEQKFKDTNQANLINDLYEGKMLDYVKCLECGTEKSREDTFLDIPLPVRPFGSTVAYNSVEEALRAFVQPETLDGNNQYHCEKCDKKCDAHKGLKFTKFPYLLTLHLKRFDFDYNTMHRIKLNDKVVFPEKLNLNSFITPSLSESEPMEEREHAVKCDDCSTTDSGSADDESCQGTDASSTVNGQDDNCADSDEGIDVSSGNNHHEEEAKGPYLYELFSIMIHSGSASGGHYYAYIKDFDKNMWFCFNDQSVSGITEDDIRKTYGGGPQRGYYSGAYSSSTNAYMLMYRQIDKDRNCRAMTVEHFPQHIQKLLQDMRRKEEEDRINREKENDMMKINVYCYHPGTNTLQHVIISVFTDSTLAEAVQYAHQRLKLDSYVDVADCRLVVYNKKHDCVDYNFDSDELKFCDINHLIIQMNQIIYCCDWLLEVKQPGTEFENYKPGGINLKVYPITLETEEVDEPKIVRVDVDDAVKDLKSKLSNILNMEVASIHVVLEMYSSELKYLECDDDVVKFDSTSRDQKLYVCNSLDDDPEKVFNNSKLRKVIEHFSHVIAINVVLPETDAATLESLSIPSLDFNQNLEKLDLASGDRGSSSPSLRVSPQPCSSDGYGDQSNSEDSSLSDSDRTLVGEAPGDCLALLSSNSNSPGDQHMASPTDPCEDSYNYAALGHPGEEMMWDDEVTQQEMPQHSQPHYINYYFKVTSTVHNNDASGTENNYTRCCKILVDNRMTLERFKKHLEVILRVPSRYFKIYKQYPNSDDELTCLTDTLRLTKDGERLIVKLGRVLKKDEIKCGVYHLKPDCMDTNNLLFEHIITKGQTVKSVKKEILLQAKKQHMLDIPYNKCRLREKGWKKPKRVYMDDERFDKDILVSPNLDLFLQELSEPDTLISKDQAVVFIRQWCPSTLTLKPFQEVILNSMTMDELKRKIAEVSGIPAENVDVAYIKATFPCDMHLLDIHSGLDWNPNVTNLNQWPLHADEHGSVFFFKDKTEALKELSLEERNELSRKENSRLGRLSVKSYSPCRERALKIYLDTTPSKSDENCID</sequence>
<dbReference type="PROSITE" id="PS50235">
    <property type="entry name" value="USP_3"/>
    <property type="match status" value="1"/>
</dbReference>
<dbReference type="InterPro" id="IPR001394">
    <property type="entry name" value="Peptidase_C19_UCH"/>
</dbReference>
<feature type="compositionally biased region" description="Polar residues" evidence="11">
    <location>
        <begin position="427"/>
        <end position="440"/>
    </location>
</feature>
<dbReference type="EC" id="3.4.19.12" evidence="3"/>
<dbReference type="PANTHER" id="PTHR24006:SF702">
    <property type="entry name" value="UBIQUITIN CARBOXYL-TERMINAL HYDROLASE 47"/>
    <property type="match status" value="1"/>
</dbReference>
<evidence type="ECO:0000256" key="5">
    <source>
        <dbReference type="ARBA" id="ARBA00022786"/>
    </source>
</evidence>
<proteinExistence type="inferred from homology"/>
<dbReference type="GO" id="GO:0005634">
    <property type="term" value="C:nucleus"/>
    <property type="evidence" value="ECO:0007669"/>
    <property type="project" value="TreeGrafter"/>
</dbReference>
<dbReference type="InterPro" id="IPR050164">
    <property type="entry name" value="Peptidase_C19"/>
</dbReference>
<feature type="compositionally biased region" description="Basic and acidic residues" evidence="11">
    <location>
        <begin position="402"/>
        <end position="413"/>
    </location>
</feature>
<evidence type="ECO:0000256" key="7">
    <source>
        <dbReference type="ARBA" id="ARBA00022807"/>
    </source>
</evidence>
<dbReference type="GO" id="GO:0006508">
    <property type="term" value="P:proteolysis"/>
    <property type="evidence" value="ECO:0007669"/>
    <property type="project" value="UniProtKB-KW"/>
</dbReference>
<dbReference type="InterPro" id="IPR028889">
    <property type="entry name" value="USP"/>
</dbReference>
<evidence type="ECO:0000256" key="4">
    <source>
        <dbReference type="ARBA" id="ARBA00022670"/>
    </source>
</evidence>
<dbReference type="Pfam" id="PF25985">
    <property type="entry name" value="Ubiquitin_USP47_N"/>
    <property type="match status" value="1"/>
</dbReference>
<evidence type="ECO:0000256" key="10">
    <source>
        <dbReference type="ARBA" id="ARBA00032453"/>
    </source>
</evidence>
<reference evidence="13 14" key="1">
    <citation type="journal article" date="2023" name="Insect Mol. Biol.">
        <title>Genome sequencing provides insights into the evolution of gene families encoding plant cell wall-degrading enzymes in longhorned beetles.</title>
        <authorList>
            <person name="Shin N.R."/>
            <person name="Okamura Y."/>
            <person name="Kirsch R."/>
            <person name="Pauchet Y."/>
        </authorList>
    </citation>
    <scope>NUCLEOTIDE SEQUENCE [LARGE SCALE GENOMIC DNA]</scope>
    <source>
        <strain evidence="13">EAD_L_NR</strain>
    </source>
</reference>
<dbReference type="PANTHER" id="PTHR24006">
    <property type="entry name" value="UBIQUITIN CARBOXYL-TERMINAL HYDROLASE"/>
    <property type="match status" value="1"/>
</dbReference>
<evidence type="ECO:0000256" key="3">
    <source>
        <dbReference type="ARBA" id="ARBA00012759"/>
    </source>
</evidence>
<evidence type="ECO:0000256" key="11">
    <source>
        <dbReference type="SAM" id="MobiDB-lite"/>
    </source>
</evidence>
<evidence type="ECO:0000313" key="13">
    <source>
        <dbReference type="EMBL" id="KAJ8919880.1"/>
    </source>
</evidence>
<accession>A0AAV8W1G0</accession>
<dbReference type="InterPro" id="IPR045578">
    <property type="entry name" value="USP47_C"/>
</dbReference>
<comment type="caution">
    <text evidence="13">The sequence shown here is derived from an EMBL/GenBank/DDBJ whole genome shotgun (WGS) entry which is preliminary data.</text>
</comment>
<name>A0AAV8W1G0_9CUCU</name>
<dbReference type="InterPro" id="IPR038765">
    <property type="entry name" value="Papain-like_cys_pep_sf"/>
</dbReference>
<comment type="catalytic activity">
    <reaction evidence="1">
        <text>Thiol-dependent hydrolysis of ester, thioester, amide, peptide and isopeptide bonds formed by the C-terminal Gly of ubiquitin (a 76-residue protein attached to proteins as an intracellular targeting signal).</text>
        <dbReference type="EC" id="3.4.19.12"/>
    </reaction>
</comment>
<evidence type="ECO:0000256" key="9">
    <source>
        <dbReference type="ARBA" id="ARBA00029910"/>
    </source>
</evidence>
<dbReference type="Pfam" id="PF00443">
    <property type="entry name" value="UCH"/>
    <property type="match status" value="1"/>
</dbReference>
<dbReference type="PROSITE" id="PS00972">
    <property type="entry name" value="USP_1"/>
    <property type="match status" value="1"/>
</dbReference>
<dbReference type="GO" id="GO:0004843">
    <property type="term" value="F:cysteine-type deubiquitinase activity"/>
    <property type="evidence" value="ECO:0007669"/>
    <property type="project" value="UniProtKB-EC"/>
</dbReference>
<evidence type="ECO:0000259" key="12">
    <source>
        <dbReference type="PROSITE" id="PS50235"/>
    </source>
</evidence>
<feature type="domain" description="USP" evidence="12">
    <location>
        <begin position="161"/>
        <end position="545"/>
    </location>
</feature>
<feature type="compositionally biased region" description="Low complexity" evidence="11">
    <location>
        <begin position="865"/>
        <end position="875"/>
    </location>
</feature>